<dbReference type="GO" id="GO:0006310">
    <property type="term" value="P:DNA recombination"/>
    <property type="evidence" value="ECO:0007669"/>
    <property type="project" value="UniProtKB-KW"/>
</dbReference>
<dbReference type="AlphaFoldDB" id="U2TU22"/>
<name>U2TU22_9ACTN</name>
<comment type="caution">
    <text evidence="3">The sequence shown here is derived from an EMBL/GenBank/DDBJ whole genome shotgun (WGS) entry which is preliminary data.</text>
</comment>
<dbReference type="Gene3D" id="1.10.150.130">
    <property type="match status" value="1"/>
</dbReference>
<keyword evidence="1" id="KW-0238">DNA-binding</keyword>
<evidence type="ECO:0000256" key="1">
    <source>
        <dbReference type="ARBA" id="ARBA00023125"/>
    </source>
</evidence>
<dbReference type="Proteomes" id="UP000016638">
    <property type="component" value="Unassembled WGS sequence"/>
</dbReference>
<evidence type="ECO:0000313" key="4">
    <source>
        <dbReference type="Proteomes" id="UP000016638"/>
    </source>
</evidence>
<accession>U2TU22</accession>
<dbReference type="InterPro" id="IPR013762">
    <property type="entry name" value="Integrase-like_cat_sf"/>
</dbReference>
<dbReference type="eggNOG" id="COG0582">
    <property type="taxonomic scope" value="Bacteria"/>
</dbReference>
<organism evidence="3 4">
    <name type="scientific">Olsenella profusa F0195</name>
    <dbReference type="NCBI Taxonomy" id="1125712"/>
    <lineage>
        <taxon>Bacteria</taxon>
        <taxon>Bacillati</taxon>
        <taxon>Actinomycetota</taxon>
        <taxon>Coriobacteriia</taxon>
        <taxon>Coriobacteriales</taxon>
        <taxon>Atopobiaceae</taxon>
        <taxon>Olsenella</taxon>
    </lineage>
</organism>
<gene>
    <name evidence="3" type="ORF">HMPREF1316_1553</name>
</gene>
<evidence type="ECO:0000256" key="2">
    <source>
        <dbReference type="ARBA" id="ARBA00023172"/>
    </source>
</evidence>
<dbReference type="GO" id="GO:0015074">
    <property type="term" value="P:DNA integration"/>
    <property type="evidence" value="ECO:0007669"/>
    <property type="project" value="InterPro"/>
</dbReference>
<evidence type="ECO:0000313" key="3">
    <source>
        <dbReference type="EMBL" id="ERL09840.1"/>
    </source>
</evidence>
<dbReference type="SUPFAM" id="SSF56349">
    <property type="entry name" value="DNA breaking-rejoining enzymes"/>
    <property type="match status" value="1"/>
</dbReference>
<reference evidence="3 4" key="1">
    <citation type="submission" date="2013-08" db="EMBL/GenBank/DDBJ databases">
        <authorList>
            <person name="Durkin A.S."/>
            <person name="Haft D.R."/>
            <person name="McCorrison J."/>
            <person name="Torralba M."/>
            <person name="Gillis M."/>
            <person name="Haft D.H."/>
            <person name="Methe B."/>
            <person name="Sutton G."/>
            <person name="Nelson K.E."/>
        </authorList>
    </citation>
    <scope>NUCLEOTIDE SEQUENCE [LARGE SCALE GENOMIC DNA]</scope>
    <source>
        <strain evidence="3 4">F0195</strain>
    </source>
</reference>
<sequence>MARRGMRSDWGSVQEAGRGRWRIRYWAEEPDGYRRCSETVRGRRADAYDRLAELRLEHGHDAPCPTVGEVWRRWYRPMRQRMCDDGELSPQTLATQDSSWRLHVAPTWGDVPCDGVRPLAVQQWLLTLTRAQASHARMALSSVLSCAVRYEFVGSNPMRNSYVMPSRSTSGGRDKGHWDADELGAVWNVVRGGWFEAAFLLMAFGSCRVGESLGVRDGDLEAYGHAGVPCAIVDVARQVRGTGGVTDTLKNPQSRRVVVVPGPMGERLLDIREGPSSPWLTGDGLGGPTTQHALKSSWSRMLARLPPDIGRHAPSSLRRSWETIARWTLRLPPWASETLMGHVPVSGGAVTAQHYDQPGATQLADMVCEAYAEHPYGDAWA</sequence>
<dbReference type="InterPro" id="IPR011010">
    <property type="entry name" value="DNA_brk_join_enz"/>
</dbReference>
<protein>
    <submittedName>
        <fullName evidence="3">Uncharacterized protein</fullName>
    </submittedName>
</protein>
<dbReference type="GO" id="GO:0003677">
    <property type="term" value="F:DNA binding"/>
    <property type="evidence" value="ECO:0007669"/>
    <property type="project" value="UniProtKB-KW"/>
</dbReference>
<dbReference type="OrthoDB" id="1822491at2"/>
<dbReference type="RefSeq" id="WP_021725468.1">
    <property type="nucleotide sequence ID" value="NZ_AWEZ01000020.1"/>
</dbReference>
<dbReference type="PATRIC" id="fig|1125712.3.peg.613"/>
<dbReference type="EMBL" id="AWEZ01000020">
    <property type="protein sequence ID" value="ERL09840.1"/>
    <property type="molecule type" value="Genomic_DNA"/>
</dbReference>
<proteinExistence type="predicted"/>
<keyword evidence="4" id="KW-1185">Reference proteome</keyword>
<dbReference type="STRING" id="1125712.HMPREF1316_1553"/>
<dbReference type="InterPro" id="IPR010998">
    <property type="entry name" value="Integrase_recombinase_N"/>
</dbReference>
<keyword evidence="2" id="KW-0233">DNA recombination</keyword>
<dbReference type="Gene3D" id="1.10.443.10">
    <property type="entry name" value="Intergrase catalytic core"/>
    <property type="match status" value="1"/>
</dbReference>